<keyword evidence="4" id="KW-1185">Reference proteome</keyword>
<keyword evidence="1" id="KW-0472">Membrane</keyword>
<accession>A0A974BJ90</accession>
<dbReference type="Pfam" id="PF12158">
    <property type="entry name" value="DUF3592"/>
    <property type="match status" value="1"/>
</dbReference>
<evidence type="ECO:0000256" key="1">
    <source>
        <dbReference type="SAM" id="Phobius"/>
    </source>
</evidence>
<reference evidence="3" key="1">
    <citation type="submission" date="2020-07" db="EMBL/GenBank/DDBJ databases">
        <title>Genomic analysis of a strain of Sedimentibacter Hydroxybenzoicus DSM7310.</title>
        <authorList>
            <person name="Ma S."/>
        </authorList>
    </citation>
    <scope>NUCLEOTIDE SEQUENCE</scope>
    <source>
        <strain evidence="3">DSM 7310</strain>
    </source>
</reference>
<feature type="domain" description="DUF3592" evidence="2">
    <location>
        <begin position="38"/>
        <end position="107"/>
    </location>
</feature>
<organism evidence="3 4">
    <name type="scientific">Sedimentibacter hydroxybenzoicus DSM 7310</name>
    <dbReference type="NCBI Taxonomy" id="1123245"/>
    <lineage>
        <taxon>Bacteria</taxon>
        <taxon>Bacillati</taxon>
        <taxon>Bacillota</taxon>
        <taxon>Tissierellia</taxon>
        <taxon>Sedimentibacter</taxon>
    </lineage>
</organism>
<evidence type="ECO:0000313" key="4">
    <source>
        <dbReference type="Proteomes" id="UP000611629"/>
    </source>
</evidence>
<keyword evidence="1" id="KW-1133">Transmembrane helix</keyword>
<dbReference type="Proteomes" id="UP000611629">
    <property type="component" value="Unassembled WGS sequence"/>
</dbReference>
<protein>
    <submittedName>
        <fullName evidence="3">DUF3592 domain-containing protein</fullName>
    </submittedName>
</protein>
<proteinExistence type="predicted"/>
<feature type="transmembrane region" description="Helical" evidence="1">
    <location>
        <begin position="6"/>
        <end position="23"/>
    </location>
</feature>
<comment type="caution">
    <text evidence="3">The sequence shown here is derived from an EMBL/GenBank/DDBJ whole genome shotgun (WGS) entry which is preliminary data.</text>
</comment>
<evidence type="ECO:0000313" key="3">
    <source>
        <dbReference type="EMBL" id="NYB73655.1"/>
    </source>
</evidence>
<evidence type="ECO:0000259" key="2">
    <source>
        <dbReference type="Pfam" id="PF12158"/>
    </source>
</evidence>
<dbReference type="AlphaFoldDB" id="A0A974BJ90"/>
<keyword evidence="1" id="KW-0812">Transmembrane</keyword>
<dbReference type="EMBL" id="JACBNQ010000003">
    <property type="protein sequence ID" value="NYB73655.1"/>
    <property type="molecule type" value="Genomic_DNA"/>
</dbReference>
<dbReference type="InterPro" id="IPR021994">
    <property type="entry name" value="DUF3592"/>
</dbReference>
<gene>
    <name evidence="3" type="ORF">HZF24_05820</name>
</gene>
<sequence length="135" mass="14782">MEYDILVVFGAGVVLVIAGLIWLKKIKGRKTVCTSSCTGKVERVNTSVSRDDDGDTVMYSPVFSYEVNGTAYTHESSIKSSDTKYRRGEAVTIFYNPEAPAQCYVKGNNDNVFLAFVILGMGVLAIVMAAINFFD</sequence>
<name>A0A974BJ90_SEDHY</name>
<feature type="transmembrane region" description="Helical" evidence="1">
    <location>
        <begin position="112"/>
        <end position="134"/>
    </location>
</feature>
<dbReference type="RefSeq" id="WP_179237337.1">
    <property type="nucleotide sequence ID" value="NZ_JACBNQ010000003.1"/>
</dbReference>